<accession>A0ABW5XFE0</accession>
<dbReference type="EMBL" id="JBHUOP010000004">
    <property type="protein sequence ID" value="MFD2840832.1"/>
    <property type="molecule type" value="Genomic_DNA"/>
</dbReference>
<proteinExistence type="predicted"/>
<feature type="transmembrane region" description="Helical" evidence="2">
    <location>
        <begin position="95"/>
        <end position="119"/>
    </location>
</feature>
<organism evidence="4 5">
    <name type="scientific">Populibacterium corticicola</name>
    <dbReference type="NCBI Taxonomy" id="1812826"/>
    <lineage>
        <taxon>Bacteria</taxon>
        <taxon>Bacillati</taxon>
        <taxon>Actinomycetota</taxon>
        <taxon>Actinomycetes</taxon>
        <taxon>Micrococcales</taxon>
        <taxon>Jonesiaceae</taxon>
        <taxon>Populibacterium</taxon>
    </lineage>
</organism>
<evidence type="ECO:0000313" key="5">
    <source>
        <dbReference type="Proteomes" id="UP001597391"/>
    </source>
</evidence>
<keyword evidence="2" id="KW-0812">Transmembrane</keyword>
<comment type="caution">
    <text evidence="4">The sequence shown here is derived from an EMBL/GenBank/DDBJ whole genome shotgun (WGS) entry which is preliminary data.</text>
</comment>
<sequence length="311" mass="32595">MMTPKSTPNVPTMPAGNEIAVYSTYLNAQKAVDTLSDEGFEVQTVTIVGHDLHMVERVTGRLTYPRAAFAGFASGAWFGLFVGLLMSLFSEQGDMLMILPAIVIGGAFGLLFSVISYALQRGRRDFTSQSQIVAARYVLLCAPQTAGKARSILAEKGMGGDAPVRTTPTVVSRPAPIMDSEPKYGVRADAGQAPPPPTTGPVSQVPPVTGPTGRPLTYGEALDAQRKAAREAALVERHTAPQGNPVPTAPATDAGDSSAISSTGTDETGGPEQVNQADSVNPTDVNAPDHQAAQRRTLKNPDNPFSPPADD</sequence>
<dbReference type="Proteomes" id="UP001597391">
    <property type="component" value="Unassembled WGS sequence"/>
</dbReference>
<keyword evidence="2" id="KW-0472">Membrane</keyword>
<evidence type="ECO:0000313" key="4">
    <source>
        <dbReference type="EMBL" id="MFD2840832.1"/>
    </source>
</evidence>
<keyword evidence="2" id="KW-1133">Transmembrane helix</keyword>
<feature type="domain" description="General stress protein 17M-like" evidence="3">
    <location>
        <begin position="18"/>
        <end position="94"/>
    </location>
</feature>
<protein>
    <submittedName>
        <fullName evidence="4">General stress protein</fullName>
    </submittedName>
</protein>
<dbReference type="RefSeq" id="WP_377466745.1">
    <property type="nucleotide sequence ID" value="NZ_JBHUOP010000004.1"/>
</dbReference>
<evidence type="ECO:0000256" key="1">
    <source>
        <dbReference type="SAM" id="MobiDB-lite"/>
    </source>
</evidence>
<feature type="region of interest" description="Disordered" evidence="1">
    <location>
        <begin position="158"/>
        <end position="311"/>
    </location>
</feature>
<feature type="transmembrane region" description="Helical" evidence="2">
    <location>
        <begin position="67"/>
        <end position="89"/>
    </location>
</feature>
<evidence type="ECO:0000259" key="3">
    <source>
        <dbReference type="Pfam" id="PF11181"/>
    </source>
</evidence>
<keyword evidence="5" id="KW-1185">Reference proteome</keyword>
<reference evidence="5" key="1">
    <citation type="journal article" date="2019" name="Int. J. Syst. Evol. Microbiol.">
        <title>The Global Catalogue of Microorganisms (GCM) 10K type strain sequencing project: providing services to taxonomists for standard genome sequencing and annotation.</title>
        <authorList>
            <consortium name="The Broad Institute Genomics Platform"/>
            <consortium name="The Broad Institute Genome Sequencing Center for Infectious Disease"/>
            <person name="Wu L."/>
            <person name="Ma J."/>
        </authorList>
    </citation>
    <scope>NUCLEOTIDE SEQUENCE [LARGE SCALE GENOMIC DNA]</scope>
    <source>
        <strain evidence="5">KCTC 33576</strain>
    </source>
</reference>
<name>A0ABW5XFE0_9MICO</name>
<feature type="compositionally biased region" description="Basic and acidic residues" evidence="1">
    <location>
        <begin position="223"/>
        <end position="239"/>
    </location>
</feature>
<dbReference type="Pfam" id="PF11181">
    <property type="entry name" value="YflT"/>
    <property type="match status" value="1"/>
</dbReference>
<dbReference type="InterPro" id="IPR025889">
    <property type="entry name" value="GSP17M-like_dom"/>
</dbReference>
<gene>
    <name evidence="4" type="ORF">ACFSYH_09640</name>
</gene>
<evidence type="ECO:0000256" key="2">
    <source>
        <dbReference type="SAM" id="Phobius"/>
    </source>
</evidence>
<feature type="compositionally biased region" description="Low complexity" evidence="1">
    <location>
        <begin position="200"/>
        <end position="213"/>
    </location>
</feature>
<feature type="compositionally biased region" description="Polar residues" evidence="1">
    <location>
        <begin position="273"/>
        <end position="284"/>
    </location>
</feature>